<dbReference type="AlphaFoldDB" id="A0A395S3R5"/>
<comment type="caution">
    <text evidence="1">The sequence shown here is derived from an EMBL/GenBank/DDBJ whole genome shotgun (WGS) entry which is preliminary data.</text>
</comment>
<protein>
    <submittedName>
        <fullName evidence="1">Uncharacterized protein</fullName>
    </submittedName>
</protein>
<dbReference type="OrthoDB" id="6132182at2759"/>
<proteinExistence type="predicted"/>
<reference evidence="1 2" key="1">
    <citation type="journal article" date="2018" name="PLoS Pathog.">
        <title>Evolution of structural diversity of trichothecenes, a family of toxins produced by plant pathogenic and entomopathogenic fungi.</title>
        <authorList>
            <person name="Proctor R.H."/>
            <person name="McCormick S.P."/>
            <person name="Kim H.S."/>
            <person name="Cardoza R.E."/>
            <person name="Stanley A.M."/>
            <person name="Lindo L."/>
            <person name="Kelly A."/>
            <person name="Brown D.W."/>
            <person name="Lee T."/>
            <person name="Vaughan M.M."/>
            <person name="Alexander N.J."/>
            <person name="Busman M."/>
            <person name="Gutierrez S."/>
        </authorList>
    </citation>
    <scope>NUCLEOTIDE SEQUENCE [LARGE SCALE GENOMIC DNA]</scope>
    <source>
        <strain evidence="1 2">NRRL 20695</strain>
    </source>
</reference>
<gene>
    <name evidence="1" type="ORF">FLONG3_8679</name>
</gene>
<evidence type="ECO:0000313" key="2">
    <source>
        <dbReference type="Proteomes" id="UP000266234"/>
    </source>
</evidence>
<organism evidence="1 2">
    <name type="scientific">Fusarium longipes</name>
    <dbReference type="NCBI Taxonomy" id="694270"/>
    <lineage>
        <taxon>Eukaryota</taxon>
        <taxon>Fungi</taxon>
        <taxon>Dikarya</taxon>
        <taxon>Ascomycota</taxon>
        <taxon>Pezizomycotina</taxon>
        <taxon>Sordariomycetes</taxon>
        <taxon>Hypocreomycetidae</taxon>
        <taxon>Hypocreales</taxon>
        <taxon>Nectriaceae</taxon>
        <taxon>Fusarium</taxon>
    </lineage>
</organism>
<keyword evidence="2" id="KW-1185">Reference proteome</keyword>
<dbReference type="EMBL" id="PXOG01000212">
    <property type="protein sequence ID" value="RGP67021.1"/>
    <property type="molecule type" value="Genomic_DNA"/>
</dbReference>
<name>A0A395S3R5_9HYPO</name>
<accession>A0A395S3R5</accession>
<evidence type="ECO:0000313" key="1">
    <source>
        <dbReference type="EMBL" id="RGP67021.1"/>
    </source>
</evidence>
<sequence>MTDPKRGNYIDLNKTLWYREFVRGTDAETRKPYPDIDTPATEAQLDNDFVDFWGKRLRTDPKFREHNTYNELMTEFWNDPNIILQTYAVADGQTVPRYKQKTWFRSELRFISILVPADADHKKDAKTPIASVSWAPWFVMVAASADIHSELDILHIMSWSRDDGQFRYYARDLIMDKSVEGQHGWVYLCSSMDAFNAPGKAYLGPLNGHVNGGIVMKEIHKPWMHWLVGGRGMTDMLKPELVETLMEAPWLTHPGFPPLYGASVQSGETMERIVLDSLRVWFSSRRNKDFMTKDGKTEQCPRNIQRWAAHFFLSTNINIAASPSKARVGSAPNNDNIVPSDHFFNYEMLRGYSDLLPGRNLHDKAWLEAHILDETPAALTAWNKDNFGSNESKYYTQQKWFEKYTIPKFAYDGPSYLWASRELKLCTLQEVTAARDAQLIVPAQILAGGIDMGTLNDGKETIFGGSQVNFAVQQWGEGDNPWVILQSSVDDAMGVWMAQKMFLGDDKKASRCQLFSEKTFNVLQMVDFWNPIYSWRRLKLMQYIRVEAKLLDTPTIDPVTGEEVYTYDLEQTFINDIKQRMEGKGKLEDLQEEWPEAEFLCNLEKPLIEHQIRISNYTNSVTNNLGDSKWILEYLKLAESRRRMFRPMPMNFFGSNIPYCLAMTFTHPWQEMTEEGKVRDIPKQGVDILKDWLGSLASTDPNVIPKIPENFQGLKHLSDYNSAIQDRLDNDSPGLPVTLLPRPSTMRMACQRSIAITNPETKDRPHSCPFLSGEHPISIHTAVQA</sequence>
<dbReference type="Proteomes" id="UP000266234">
    <property type="component" value="Unassembled WGS sequence"/>
</dbReference>